<evidence type="ECO:0008006" key="5">
    <source>
        <dbReference type="Google" id="ProtNLM"/>
    </source>
</evidence>
<evidence type="ECO:0000313" key="4">
    <source>
        <dbReference type="Proteomes" id="UP001202248"/>
    </source>
</evidence>
<sequence>MKKLFFLLAISSLGFVACNNAADGDSTEDTTLVTTDSSAIDPTLGNPPVNPTDTMVNLDTTTTPTDTTVR</sequence>
<dbReference type="RefSeq" id="WP_240830247.1">
    <property type="nucleotide sequence ID" value="NZ_JAKWBL010000002.1"/>
</dbReference>
<evidence type="ECO:0000256" key="1">
    <source>
        <dbReference type="SAM" id="MobiDB-lite"/>
    </source>
</evidence>
<feature type="chain" id="PRO_5046899653" description="Entericidin" evidence="2">
    <location>
        <begin position="22"/>
        <end position="70"/>
    </location>
</feature>
<reference evidence="3 4" key="1">
    <citation type="submission" date="2022-02" db="EMBL/GenBank/DDBJ databases">
        <authorList>
            <person name="Min J."/>
        </authorList>
    </citation>
    <scope>NUCLEOTIDE SEQUENCE [LARGE SCALE GENOMIC DNA]</scope>
    <source>
        <strain evidence="3 4">GR10-1</strain>
    </source>
</reference>
<accession>A0ABS9SJN8</accession>
<feature type="compositionally biased region" description="Low complexity" evidence="1">
    <location>
        <begin position="52"/>
        <end position="70"/>
    </location>
</feature>
<gene>
    <name evidence="3" type="ORF">MKP09_12025</name>
</gene>
<organism evidence="3 4">
    <name type="scientific">Niabella ginsengisoli</name>
    <dbReference type="NCBI Taxonomy" id="522298"/>
    <lineage>
        <taxon>Bacteria</taxon>
        <taxon>Pseudomonadati</taxon>
        <taxon>Bacteroidota</taxon>
        <taxon>Chitinophagia</taxon>
        <taxon>Chitinophagales</taxon>
        <taxon>Chitinophagaceae</taxon>
        <taxon>Niabella</taxon>
    </lineage>
</organism>
<name>A0ABS9SJN8_9BACT</name>
<dbReference type="PROSITE" id="PS51257">
    <property type="entry name" value="PROKAR_LIPOPROTEIN"/>
    <property type="match status" value="1"/>
</dbReference>
<dbReference type="EMBL" id="JAKWBL010000002">
    <property type="protein sequence ID" value="MCH5598583.1"/>
    <property type="molecule type" value="Genomic_DNA"/>
</dbReference>
<keyword evidence="2" id="KW-0732">Signal</keyword>
<dbReference type="Proteomes" id="UP001202248">
    <property type="component" value="Unassembled WGS sequence"/>
</dbReference>
<comment type="caution">
    <text evidence="3">The sequence shown here is derived from an EMBL/GenBank/DDBJ whole genome shotgun (WGS) entry which is preliminary data.</text>
</comment>
<evidence type="ECO:0000256" key="2">
    <source>
        <dbReference type="SAM" id="SignalP"/>
    </source>
</evidence>
<evidence type="ECO:0000313" key="3">
    <source>
        <dbReference type="EMBL" id="MCH5598583.1"/>
    </source>
</evidence>
<keyword evidence="4" id="KW-1185">Reference proteome</keyword>
<protein>
    <recommendedName>
        <fullName evidence="5">Entericidin</fullName>
    </recommendedName>
</protein>
<feature type="region of interest" description="Disordered" evidence="1">
    <location>
        <begin position="36"/>
        <end position="70"/>
    </location>
</feature>
<proteinExistence type="predicted"/>
<feature type="signal peptide" evidence="2">
    <location>
        <begin position="1"/>
        <end position="21"/>
    </location>
</feature>